<dbReference type="STRING" id="1122146.IV53_GL000562"/>
<dbReference type="CDD" id="cd10447">
    <property type="entry name" value="GIY-YIG_unchar_2"/>
    <property type="match status" value="1"/>
</dbReference>
<organism evidence="2 3">
    <name type="scientific">Ligilactobacillus ceti DSM 22408</name>
    <dbReference type="NCBI Taxonomy" id="1122146"/>
    <lineage>
        <taxon>Bacteria</taxon>
        <taxon>Bacillati</taxon>
        <taxon>Bacillota</taxon>
        <taxon>Bacilli</taxon>
        <taxon>Lactobacillales</taxon>
        <taxon>Lactobacillaceae</taxon>
        <taxon>Ligilactobacillus</taxon>
    </lineage>
</organism>
<sequence>MEKITITYNDKPKNIKYRLINWDGVIIRIDKKDILQHQNDRVLNRAGIYILIGERDDGINVYVGQADMRSNGKGIFIRVSEHLKNEDYWDYMYAFTTNADSVDDEGLQLGDLSYLENKFYNLIAAHPKYICRNGNEPRARVKHNNHPMYNYLLKARFVLNAVGVDLLNGQTVTNPNSQAQLAQQSKNIFEIKNEKLDIDAWGYLIESSREFVLCQGSKIRAHTVNSFPDENMRIKMIEDNWIDENYVLTQDVIFSSPSRAASMVKGSSVNGNSAWKLRGQQRFLGEIY</sequence>
<comment type="caution">
    <text evidence="2">The sequence shown here is derived from an EMBL/GenBank/DDBJ whole genome shotgun (WGS) entry which is preliminary data.</text>
</comment>
<evidence type="ECO:0000259" key="1">
    <source>
        <dbReference type="Pfam" id="PF14267"/>
    </source>
</evidence>
<feature type="domain" description="DUF4357" evidence="1">
    <location>
        <begin position="233"/>
        <end position="277"/>
    </location>
</feature>
<dbReference type="Pfam" id="PF14267">
    <property type="entry name" value="DUF4357"/>
    <property type="match status" value="1"/>
</dbReference>
<name>A0A0R2KMB8_9LACO</name>
<dbReference type="eggNOG" id="COG0322">
    <property type="taxonomic scope" value="Bacteria"/>
</dbReference>
<dbReference type="PATRIC" id="fig|1122146.4.peg.578"/>
<dbReference type="EMBL" id="JQBZ01000025">
    <property type="protein sequence ID" value="KRN88597.1"/>
    <property type="molecule type" value="Genomic_DNA"/>
</dbReference>
<dbReference type="OrthoDB" id="2656488at2"/>
<keyword evidence="3" id="KW-1185">Reference proteome</keyword>
<dbReference type="RefSeq" id="WP_027107003.1">
    <property type="nucleotide sequence ID" value="NZ_JQBZ01000025.1"/>
</dbReference>
<proteinExistence type="predicted"/>
<protein>
    <recommendedName>
        <fullName evidence="1">DUF4357 domain-containing protein</fullName>
    </recommendedName>
</protein>
<gene>
    <name evidence="2" type="ORF">IV53_GL000562</name>
</gene>
<dbReference type="InterPro" id="IPR025579">
    <property type="entry name" value="DUF4357"/>
</dbReference>
<dbReference type="Proteomes" id="UP000051500">
    <property type="component" value="Unassembled WGS sequence"/>
</dbReference>
<evidence type="ECO:0000313" key="3">
    <source>
        <dbReference type="Proteomes" id="UP000051500"/>
    </source>
</evidence>
<dbReference type="AlphaFoldDB" id="A0A0R2KMB8"/>
<accession>A0A0R2KMB8</accession>
<reference evidence="2 3" key="1">
    <citation type="journal article" date="2015" name="Genome Announc.">
        <title>Expanding the biotechnology potential of lactobacilli through comparative genomics of 213 strains and associated genera.</title>
        <authorList>
            <person name="Sun Z."/>
            <person name="Harris H.M."/>
            <person name="McCann A."/>
            <person name="Guo C."/>
            <person name="Argimon S."/>
            <person name="Zhang W."/>
            <person name="Yang X."/>
            <person name="Jeffery I.B."/>
            <person name="Cooney J.C."/>
            <person name="Kagawa T.F."/>
            <person name="Liu W."/>
            <person name="Song Y."/>
            <person name="Salvetti E."/>
            <person name="Wrobel A."/>
            <person name="Rasinkangas P."/>
            <person name="Parkhill J."/>
            <person name="Rea M.C."/>
            <person name="O'Sullivan O."/>
            <person name="Ritari J."/>
            <person name="Douillard F.P."/>
            <person name="Paul Ross R."/>
            <person name="Yang R."/>
            <person name="Briner A.E."/>
            <person name="Felis G.E."/>
            <person name="de Vos W.M."/>
            <person name="Barrangou R."/>
            <person name="Klaenhammer T.R."/>
            <person name="Caufield P.W."/>
            <person name="Cui Y."/>
            <person name="Zhang H."/>
            <person name="O'Toole P.W."/>
        </authorList>
    </citation>
    <scope>NUCLEOTIDE SEQUENCE [LARGE SCALE GENOMIC DNA]</scope>
    <source>
        <strain evidence="2 3">DSM 22408</strain>
    </source>
</reference>
<evidence type="ECO:0000313" key="2">
    <source>
        <dbReference type="EMBL" id="KRN88597.1"/>
    </source>
</evidence>